<keyword evidence="2" id="KW-0472">Membrane</keyword>
<dbReference type="InterPro" id="IPR008972">
    <property type="entry name" value="Cupredoxin"/>
</dbReference>
<protein>
    <recommendedName>
        <fullName evidence="6">Cupredoxin</fullName>
    </recommendedName>
</protein>
<gene>
    <name evidence="4" type="ORF">NA56DRAFT_300094</name>
</gene>
<dbReference type="CDD" id="cd12087">
    <property type="entry name" value="TM_EGFR-like"/>
    <property type="match status" value="1"/>
</dbReference>
<dbReference type="AlphaFoldDB" id="A0A2J6QKW9"/>
<evidence type="ECO:0008006" key="6">
    <source>
        <dbReference type="Google" id="ProtNLM"/>
    </source>
</evidence>
<proteinExistence type="predicted"/>
<sequence length="404" mass="43152">MLRNIIVVFLTVLLSLALAESTSSSTPSSTSTAAIQTHTIAAGADGFNYFPQKTYANVGDVIEWQFYPLNHSVVRSSYGSKPCIPYEYSTPGVVGFWSGFVPVNQVLANPPSFRVTVNDTEPIFFYCSQTYACFEGMIGVINPNATQTLEVQMQWALNTTEEFSPGQVFLPEGPQTTVVRTTTYTGATAAPTAPPATSSSAPPVATKSSSLPVGAIVGIAIGGFAVLVLAAALIYMCGRQKTVKELLRQSTISPSHNSYQPGSPGFSEAHYANMQKPPDMAISGDGRYSAQGFVAPTERSMSPPVTEHTGMMGMHPLHAESQGYPSPGFMSPNSPGYPSPVYSDNVRHEMGAQGARPFNPNEAGPHELAVSSPTTSPQESHRPFSYTDSESGYARPEKSDSDTY</sequence>
<keyword evidence="5" id="KW-1185">Reference proteome</keyword>
<evidence type="ECO:0000256" key="1">
    <source>
        <dbReference type="SAM" id="MobiDB-lite"/>
    </source>
</evidence>
<keyword evidence="3" id="KW-0732">Signal</keyword>
<feature type="transmembrane region" description="Helical" evidence="2">
    <location>
        <begin position="213"/>
        <end position="238"/>
    </location>
</feature>
<evidence type="ECO:0000313" key="5">
    <source>
        <dbReference type="Proteomes" id="UP000235672"/>
    </source>
</evidence>
<dbReference type="InterPro" id="IPR052953">
    <property type="entry name" value="Ser-rich/MCO-related"/>
</dbReference>
<dbReference type="SUPFAM" id="SSF49503">
    <property type="entry name" value="Cupredoxins"/>
    <property type="match status" value="1"/>
</dbReference>
<dbReference type="OrthoDB" id="2331100at2759"/>
<feature type="region of interest" description="Disordered" evidence="1">
    <location>
        <begin position="297"/>
        <end position="404"/>
    </location>
</feature>
<reference evidence="4 5" key="1">
    <citation type="submission" date="2016-05" db="EMBL/GenBank/DDBJ databases">
        <title>A degradative enzymes factory behind the ericoid mycorrhizal symbiosis.</title>
        <authorList>
            <consortium name="DOE Joint Genome Institute"/>
            <person name="Martino E."/>
            <person name="Morin E."/>
            <person name="Grelet G."/>
            <person name="Kuo A."/>
            <person name="Kohler A."/>
            <person name="Daghino S."/>
            <person name="Barry K."/>
            <person name="Choi C."/>
            <person name="Cichocki N."/>
            <person name="Clum A."/>
            <person name="Copeland A."/>
            <person name="Hainaut M."/>
            <person name="Haridas S."/>
            <person name="Labutti K."/>
            <person name="Lindquist E."/>
            <person name="Lipzen A."/>
            <person name="Khouja H.-R."/>
            <person name="Murat C."/>
            <person name="Ohm R."/>
            <person name="Olson A."/>
            <person name="Spatafora J."/>
            <person name="Veneault-Fourrey C."/>
            <person name="Henrissat B."/>
            <person name="Grigoriev I."/>
            <person name="Martin F."/>
            <person name="Perotto S."/>
        </authorList>
    </citation>
    <scope>NUCLEOTIDE SEQUENCE [LARGE SCALE GENOMIC DNA]</scope>
    <source>
        <strain evidence="4 5">UAMH 7357</strain>
    </source>
</reference>
<keyword evidence="2" id="KW-1133">Transmembrane helix</keyword>
<keyword evidence="2" id="KW-0812">Transmembrane</keyword>
<feature type="chain" id="PRO_5014438255" description="Cupredoxin" evidence="3">
    <location>
        <begin position="20"/>
        <end position="404"/>
    </location>
</feature>
<dbReference type="EMBL" id="KZ613467">
    <property type="protein sequence ID" value="PMD26912.1"/>
    <property type="molecule type" value="Genomic_DNA"/>
</dbReference>
<name>A0A2J6QKW9_9HELO</name>
<evidence type="ECO:0000256" key="2">
    <source>
        <dbReference type="SAM" id="Phobius"/>
    </source>
</evidence>
<evidence type="ECO:0000256" key="3">
    <source>
        <dbReference type="SAM" id="SignalP"/>
    </source>
</evidence>
<dbReference type="Proteomes" id="UP000235672">
    <property type="component" value="Unassembled WGS sequence"/>
</dbReference>
<feature type="signal peptide" evidence="3">
    <location>
        <begin position="1"/>
        <end position="19"/>
    </location>
</feature>
<organism evidence="4 5">
    <name type="scientific">Hyaloscypha hepaticicola</name>
    <dbReference type="NCBI Taxonomy" id="2082293"/>
    <lineage>
        <taxon>Eukaryota</taxon>
        <taxon>Fungi</taxon>
        <taxon>Dikarya</taxon>
        <taxon>Ascomycota</taxon>
        <taxon>Pezizomycotina</taxon>
        <taxon>Leotiomycetes</taxon>
        <taxon>Helotiales</taxon>
        <taxon>Hyaloscyphaceae</taxon>
        <taxon>Hyaloscypha</taxon>
    </lineage>
</organism>
<evidence type="ECO:0000313" key="4">
    <source>
        <dbReference type="EMBL" id="PMD26912.1"/>
    </source>
</evidence>
<dbReference type="PANTHER" id="PTHR34883:SF8">
    <property type="entry name" value="EXTRACELLULAR SERINE-RICH PROTEIN (AFU_ORTHOLOGUE AFUA_6G00670)"/>
    <property type="match status" value="1"/>
</dbReference>
<accession>A0A2J6QKW9</accession>
<dbReference type="PANTHER" id="PTHR34883">
    <property type="entry name" value="SERINE-RICH PROTEIN, PUTATIVE-RELATED-RELATED"/>
    <property type="match status" value="1"/>
</dbReference>
<feature type="compositionally biased region" description="Basic and acidic residues" evidence="1">
    <location>
        <begin position="395"/>
        <end position="404"/>
    </location>
</feature>
<dbReference type="Gene3D" id="2.60.40.420">
    <property type="entry name" value="Cupredoxins - blue copper proteins"/>
    <property type="match status" value="1"/>
</dbReference>